<organism evidence="1 2">
    <name type="scientific">Marmota monax</name>
    <name type="common">Woodchuck</name>
    <dbReference type="NCBI Taxonomy" id="9995"/>
    <lineage>
        <taxon>Eukaryota</taxon>
        <taxon>Metazoa</taxon>
        <taxon>Chordata</taxon>
        <taxon>Craniata</taxon>
        <taxon>Vertebrata</taxon>
        <taxon>Euteleostomi</taxon>
        <taxon>Mammalia</taxon>
        <taxon>Eutheria</taxon>
        <taxon>Euarchontoglires</taxon>
        <taxon>Glires</taxon>
        <taxon>Rodentia</taxon>
        <taxon>Sciuromorpha</taxon>
        <taxon>Sciuridae</taxon>
        <taxon>Xerinae</taxon>
        <taxon>Marmotini</taxon>
        <taxon>Marmota</taxon>
    </lineage>
</organism>
<gene>
    <name evidence="1" type="ORF">MONAX_5E005731</name>
</gene>
<accession>A0A5E4D323</accession>
<proteinExistence type="predicted"/>
<comment type="caution">
    <text evidence="1">The sequence shown here is derived from an EMBL/GenBank/DDBJ whole genome shotgun (WGS) entry which is preliminary data.</text>
</comment>
<feature type="non-terminal residue" evidence="1">
    <location>
        <position position="1"/>
    </location>
</feature>
<sequence>DPSRPTAAGIRAAAGAGSYWSHCPAQVWLQLPRGASWTTPQPSLLQVTAFQ</sequence>
<reference evidence="1" key="1">
    <citation type="submission" date="2019-04" db="EMBL/GenBank/DDBJ databases">
        <authorList>
            <person name="Alioto T."/>
            <person name="Alioto T."/>
        </authorList>
    </citation>
    <scope>NUCLEOTIDE SEQUENCE [LARGE SCALE GENOMIC DNA]</scope>
</reference>
<protein>
    <submittedName>
        <fullName evidence="1">Uncharacterized protein</fullName>
    </submittedName>
</protein>
<evidence type="ECO:0000313" key="2">
    <source>
        <dbReference type="Proteomes" id="UP000335636"/>
    </source>
</evidence>
<dbReference type="AlphaFoldDB" id="A0A5E4D323"/>
<name>A0A5E4D323_MARMO</name>
<feature type="non-terminal residue" evidence="1">
    <location>
        <position position="51"/>
    </location>
</feature>
<dbReference type="EMBL" id="CABDUW010003012">
    <property type="protein sequence ID" value="VTJ88553.1"/>
    <property type="molecule type" value="Genomic_DNA"/>
</dbReference>
<dbReference type="Proteomes" id="UP000335636">
    <property type="component" value="Unassembled WGS sequence"/>
</dbReference>
<evidence type="ECO:0000313" key="1">
    <source>
        <dbReference type="EMBL" id="VTJ88553.1"/>
    </source>
</evidence>
<keyword evidence="2" id="KW-1185">Reference proteome</keyword>